<dbReference type="SUPFAM" id="SSF53098">
    <property type="entry name" value="Ribonuclease H-like"/>
    <property type="match status" value="1"/>
</dbReference>
<feature type="compositionally biased region" description="Polar residues" evidence="2">
    <location>
        <begin position="7"/>
        <end position="21"/>
    </location>
</feature>
<dbReference type="Gene3D" id="3.90.1600.10">
    <property type="entry name" value="Palm domain of DNA polymerase"/>
    <property type="match status" value="1"/>
</dbReference>
<dbReference type="InterPro" id="IPR023211">
    <property type="entry name" value="DNA_pol_palm_dom_sf"/>
</dbReference>
<sequence>VKKIISETPTSTINSENSISPTMEERQLLSETESPSTPHLVPVRTPEESQTILDEISEVQSAFTGRLKTYVIMNKRGIKDPKMFLEICKTLVVENLQEAVKEKNLKVNMVYHAEFKKIINDVEVTQVMNFKTKNEILYSTTSLSDYYNSAKLKMLVEMEEFEANGSQWSLKSVKDLEIRVNRYVPFHGSSYVVLPKQIQSKKAVINVKNQDQKCFMWSILAALHPVKVHPERISNYEPFKRELLHALATCEYPMKLDDIAKFERRSGISVNVYAYDDKFDIFPLRITDNEMEKHVNLLFIREKTNTHYCWIKDMSRLVSSQISRNGHKMWICNRCLQHFTREDLLIKHREDCNTHDAVKLELPEPGTVIRFKDFNCSMRVPFVYYADFECCLAPISTCQPCKVDCNGNHQSFTIKYQKHNAISFCMYGVSEDGFSKPPIKYFGDDAAHVFVKSLIEESIRINELYKSEAIVPMQLMTKEQQEMFESTTTCHICGNYLGDDRVRDHNHLTGLFRGAAHNKCNINFKKPRFIPVFIHNLAGYDTHLFIKEFGKFENRISLIPNNEERYISFTVSVEGGIELRFIDSFKFMSQSLDRLAKNLTRSQFKHISTYYNGKDLNLLLRKGVYPYDYMDSIEKYSETSLPSQEEFYNRLNKQHITNEDYKHACDVWTAFNIQNMKEYTMLYNETDVLLLADVMENFRDVCLNTYKLDPAWYFTAPGLAWNAMLKITKVELSLLTDIDMVLMVEKGIRGGISQCSHRYAKANNPYMKDYDKSKPNNYLMYLDANNLYGWAMSVKLPYANFQWSSTDIDVMKVSDDSPTGYILEVDLEYPEELHDVHSDLPLAPERKVPPGSKMAKLLTTLYSKEKYVVHYKNLKLYLSLGMKLKHVHRVLSFSQSNWLQPYINLNTMERTKAKNDFEKDFFKLMNNSVFGKTMENMRNRVDIRLGTKSKLVERWVSKPNFKSRTIFTENLVAVHFSKKKLLLNKPIYVGMSILDISKTLMYDFHYNVMKEKYGSNIKMVYTDTDSLIYDITTKNFYEDMKHIIGLFDTSDYPNPNQYGLPHVNKKVLGKMKDELNGRIMREFVGLRSKMYASNIEDNHYIKRSKGVKKAVVENEITFSNYKDCLFSNIEHYKTMNTIRSQAHNLYSVEHHKVVLSSKDDKRFVLEDNIRTLAWGHHRICENC</sequence>
<dbReference type="GO" id="GO:0071897">
    <property type="term" value="P:DNA biosynthetic process"/>
    <property type="evidence" value="ECO:0007669"/>
    <property type="project" value="UniProtKB-ARBA"/>
</dbReference>
<feature type="domain" description="C2H2-type" evidence="3">
    <location>
        <begin position="330"/>
        <end position="360"/>
    </location>
</feature>
<accession>A0A1B6J7K8</accession>
<dbReference type="InterPro" id="IPR038563">
    <property type="entry name" value="Endonuclease_7_sf"/>
</dbReference>
<name>A0A1B6J7K8_9HEMI</name>
<feature type="region of interest" description="Disordered" evidence="2">
    <location>
        <begin position="1"/>
        <end position="42"/>
    </location>
</feature>
<proteinExistence type="predicted"/>
<dbReference type="Gene3D" id="3.40.1800.10">
    <property type="entry name" value="His-Me finger endonucleases"/>
    <property type="match status" value="1"/>
</dbReference>
<evidence type="ECO:0000256" key="2">
    <source>
        <dbReference type="SAM" id="MobiDB-lite"/>
    </source>
</evidence>
<evidence type="ECO:0000259" key="3">
    <source>
        <dbReference type="PROSITE" id="PS50157"/>
    </source>
</evidence>
<dbReference type="InterPro" id="IPR013087">
    <property type="entry name" value="Znf_C2H2_type"/>
</dbReference>
<evidence type="ECO:0000313" key="4">
    <source>
        <dbReference type="EMBL" id="JAS95160.1"/>
    </source>
</evidence>
<dbReference type="InterPro" id="IPR012337">
    <property type="entry name" value="RNaseH-like_sf"/>
</dbReference>
<feature type="non-terminal residue" evidence="4">
    <location>
        <position position="1"/>
    </location>
</feature>
<dbReference type="GO" id="GO:0008270">
    <property type="term" value="F:zinc ion binding"/>
    <property type="evidence" value="ECO:0007669"/>
    <property type="project" value="UniProtKB-KW"/>
</dbReference>
<gene>
    <name evidence="4" type="ORF">g.36240</name>
</gene>
<evidence type="ECO:0000256" key="1">
    <source>
        <dbReference type="PROSITE-ProRule" id="PRU00042"/>
    </source>
</evidence>
<dbReference type="SUPFAM" id="SSF56672">
    <property type="entry name" value="DNA/RNA polymerases"/>
    <property type="match status" value="1"/>
</dbReference>
<dbReference type="AlphaFoldDB" id="A0A1B6J7K8"/>
<keyword evidence="1" id="KW-0862">Zinc</keyword>
<protein>
    <recommendedName>
        <fullName evidence="3">C2H2-type domain-containing protein</fullName>
    </recommendedName>
</protein>
<dbReference type="PANTHER" id="PTHR31511:SF12">
    <property type="entry name" value="RHO TERMINATION FACTOR N-TERMINAL DOMAIN-CONTAINING PROTEIN"/>
    <property type="match status" value="1"/>
</dbReference>
<organism evidence="4">
    <name type="scientific">Homalodisca liturata</name>
    <dbReference type="NCBI Taxonomy" id="320908"/>
    <lineage>
        <taxon>Eukaryota</taxon>
        <taxon>Metazoa</taxon>
        <taxon>Ecdysozoa</taxon>
        <taxon>Arthropoda</taxon>
        <taxon>Hexapoda</taxon>
        <taxon>Insecta</taxon>
        <taxon>Pterygota</taxon>
        <taxon>Neoptera</taxon>
        <taxon>Paraneoptera</taxon>
        <taxon>Hemiptera</taxon>
        <taxon>Auchenorrhyncha</taxon>
        <taxon>Membracoidea</taxon>
        <taxon>Cicadellidae</taxon>
        <taxon>Cicadellinae</taxon>
        <taxon>Proconiini</taxon>
        <taxon>Homalodisca</taxon>
    </lineage>
</organism>
<dbReference type="EMBL" id="GECU01012546">
    <property type="protein sequence ID" value="JAS95160.1"/>
    <property type="molecule type" value="Transcribed_RNA"/>
</dbReference>
<dbReference type="PANTHER" id="PTHR31511">
    <property type="entry name" value="PROTEIN CBG23764"/>
    <property type="match status" value="1"/>
</dbReference>
<keyword evidence="1" id="KW-0863">Zinc-finger</keyword>
<dbReference type="InterPro" id="IPR043502">
    <property type="entry name" value="DNA/RNA_pol_sf"/>
</dbReference>
<dbReference type="PROSITE" id="PS50157">
    <property type="entry name" value="ZINC_FINGER_C2H2_2"/>
    <property type="match status" value="1"/>
</dbReference>
<reference evidence="4" key="1">
    <citation type="submission" date="2015-11" db="EMBL/GenBank/DDBJ databases">
        <title>De novo transcriptome assembly of four potential Pierce s Disease insect vectors from Arizona vineyards.</title>
        <authorList>
            <person name="Tassone E.E."/>
        </authorList>
    </citation>
    <scope>NUCLEOTIDE SEQUENCE</scope>
</reference>
<dbReference type="GO" id="GO:0042575">
    <property type="term" value="C:DNA polymerase complex"/>
    <property type="evidence" value="ECO:0007669"/>
    <property type="project" value="UniProtKB-ARBA"/>
</dbReference>
<keyword evidence="1" id="KW-0479">Metal-binding</keyword>